<dbReference type="GO" id="GO:0035513">
    <property type="term" value="P:oxidative RNA demethylation"/>
    <property type="evidence" value="ECO:0007669"/>
    <property type="project" value="TreeGrafter"/>
</dbReference>
<evidence type="ECO:0000256" key="5">
    <source>
        <dbReference type="ARBA" id="ARBA00023004"/>
    </source>
</evidence>
<dbReference type="InterPro" id="IPR027450">
    <property type="entry name" value="AlkB-like"/>
</dbReference>
<evidence type="ECO:0000256" key="3">
    <source>
        <dbReference type="ARBA" id="ARBA00022964"/>
    </source>
</evidence>
<evidence type="ECO:0000259" key="7">
    <source>
        <dbReference type="Pfam" id="PF13532"/>
    </source>
</evidence>
<dbReference type="EMBL" id="PKPP01006183">
    <property type="protein sequence ID" value="PWA57370.1"/>
    <property type="molecule type" value="Genomic_DNA"/>
</dbReference>
<dbReference type="GO" id="GO:0035516">
    <property type="term" value="F:broad specificity oxidative DNA demethylase activity"/>
    <property type="evidence" value="ECO:0007669"/>
    <property type="project" value="TreeGrafter"/>
</dbReference>
<gene>
    <name evidence="8" type="ORF">CTI12_AA409730</name>
</gene>
<name>A0A2U1M7Z3_ARTAN</name>
<dbReference type="OrthoDB" id="6614653at2759"/>
<proteinExistence type="inferred from homology"/>
<dbReference type="Gene3D" id="2.60.120.590">
    <property type="entry name" value="Alpha-ketoglutarate-dependent dioxygenase AlkB-like"/>
    <property type="match status" value="1"/>
</dbReference>
<feature type="domain" description="Alpha-ketoglutarate-dependent dioxygenase AlkB-like" evidence="7">
    <location>
        <begin position="70"/>
        <end position="272"/>
    </location>
</feature>
<dbReference type="GO" id="GO:0035515">
    <property type="term" value="F:oxidative RNA demethylase activity"/>
    <property type="evidence" value="ECO:0007669"/>
    <property type="project" value="TreeGrafter"/>
</dbReference>
<feature type="binding site" evidence="6">
    <location>
        <position position="188"/>
    </location>
    <ligand>
        <name>Fe cation</name>
        <dbReference type="ChEBI" id="CHEBI:24875"/>
        <note>catalytic</note>
    </ligand>
</feature>
<keyword evidence="5 6" id="KW-0408">Iron</keyword>
<evidence type="ECO:0000256" key="2">
    <source>
        <dbReference type="ARBA" id="ARBA00022723"/>
    </source>
</evidence>
<sequence>MCNQSSFPFIGSLGSSATFSFEVFHQYGKLPMENFHRKKSFNIIECKKKKPLSTILPTSPKPTTQKLGSGMLLWKNYISLSDQVEIVNICQEFGAGPLGFYKPSHRNGAKLRFRLMCFGREWDPVREYCQYGHTTTPLIPDYFCSLVKTSIQDSQVYLNSKHEIPMISPDVCIVKFYTKTGQRAFHQDRGEGNRSRGWPVVSISIGDSAQFIYGHTKNVHKADKVLLESGDVLIFGGMLRHIYHGVKRIIPNSAPLPLLEHTMLKRGRLNLSLTKF</sequence>
<dbReference type="PANTHER" id="PTHR16557">
    <property type="entry name" value="ALKYLATED DNA REPAIR PROTEIN ALKB-RELATED"/>
    <property type="match status" value="1"/>
</dbReference>
<comment type="similarity">
    <text evidence="1">Belongs to the alkB family.</text>
</comment>
<comment type="caution">
    <text evidence="8">The sequence shown here is derived from an EMBL/GenBank/DDBJ whole genome shotgun (WGS) entry which is preliminary data.</text>
</comment>
<dbReference type="InterPro" id="IPR004574">
    <property type="entry name" value="Alkb"/>
</dbReference>
<dbReference type="Pfam" id="PF13532">
    <property type="entry name" value="2OG-FeII_Oxy_2"/>
    <property type="match status" value="1"/>
</dbReference>
<dbReference type="STRING" id="35608.A0A2U1M7Z3"/>
<dbReference type="AlphaFoldDB" id="A0A2U1M7Z3"/>
<dbReference type="PANTHER" id="PTHR16557:SF10">
    <property type="entry name" value="2-OXOGLUTARATE-DEPENDENT DIOXYGENASE FAMILY PROTEIN"/>
    <property type="match status" value="1"/>
</dbReference>
<dbReference type="GO" id="GO:0005737">
    <property type="term" value="C:cytoplasm"/>
    <property type="evidence" value="ECO:0007669"/>
    <property type="project" value="TreeGrafter"/>
</dbReference>
<evidence type="ECO:0000313" key="8">
    <source>
        <dbReference type="EMBL" id="PWA57370.1"/>
    </source>
</evidence>
<feature type="binding site" evidence="6">
    <location>
        <position position="244"/>
    </location>
    <ligand>
        <name>Fe cation</name>
        <dbReference type="ChEBI" id="CHEBI:24875"/>
        <note>catalytic</note>
    </ligand>
</feature>
<organism evidence="8 9">
    <name type="scientific">Artemisia annua</name>
    <name type="common">Sweet wormwood</name>
    <dbReference type="NCBI Taxonomy" id="35608"/>
    <lineage>
        <taxon>Eukaryota</taxon>
        <taxon>Viridiplantae</taxon>
        <taxon>Streptophyta</taxon>
        <taxon>Embryophyta</taxon>
        <taxon>Tracheophyta</taxon>
        <taxon>Spermatophyta</taxon>
        <taxon>Magnoliopsida</taxon>
        <taxon>eudicotyledons</taxon>
        <taxon>Gunneridae</taxon>
        <taxon>Pentapetalae</taxon>
        <taxon>asterids</taxon>
        <taxon>campanulids</taxon>
        <taxon>Asterales</taxon>
        <taxon>Asteraceae</taxon>
        <taxon>Asteroideae</taxon>
        <taxon>Anthemideae</taxon>
        <taxon>Artemisiinae</taxon>
        <taxon>Artemisia</taxon>
    </lineage>
</organism>
<accession>A0A2U1M7Z3</accession>
<keyword evidence="3" id="KW-0223">Dioxygenase</keyword>
<dbReference type="GO" id="GO:0008198">
    <property type="term" value="F:ferrous iron binding"/>
    <property type="evidence" value="ECO:0007669"/>
    <property type="project" value="TreeGrafter"/>
</dbReference>
<keyword evidence="4" id="KW-0560">Oxidoreductase</keyword>
<evidence type="ECO:0000256" key="1">
    <source>
        <dbReference type="ARBA" id="ARBA00007879"/>
    </source>
</evidence>
<evidence type="ECO:0000256" key="6">
    <source>
        <dbReference type="PIRSR" id="PIRSR604574-2"/>
    </source>
</evidence>
<feature type="binding site" evidence="6">
    <location>
        <position position="186"/>
    </location>
    <ligand>
        <name>Fe cation</name>
        <dbReference type="ChEBI" id="CHEBI:24875"/>
        <note>catalytic</note>
    </ligand>
</feature>
<dbReference type="SUPFAM" id="SSF51197">
    <property type="entry name" value="Clavaminate synthase-like"/>
    <property type="match status" value="1"/>
</dbReference>
<evidence type="ECO:0000256" key="4">
    <source>
        <dbReference type="ARBA" id="ARBA00023002"/>
    </source>
</evidence>
<protein>
    <submittedName>
        <fullName evidence="8">Alkylated DNA repair protein AlkB</fullName>
    </submittedName>
</protein>
<dbReference type="Proteomes" id="UP000245207">
    <property type="component" value="Unassembled WGS sequence"/>
</dbReference>
<keyword evidence="2 6" id="KW-0479">Metal-binding</keyword>
<reference evidence="8 9" key="1">
    <citation type="journal article" date="2018" name="Mol. Plant">
        <title>The genome of Artemisia annua provides insight into the evolution of Asteraceae family and artemisinin biosynthesis.</title>
        <authorList>
            <person name="Shen Q."/>
            <person name="Zhang L."/>
            <person name="Liao Z."/>
            <person name="Wang S."/>
            <person name="Yan T."/>
            <person name="Shi P."/>
            <person name="Liu M."/>
            <person name="Fu X."/>
            <person name="Pan Q."/>
            <person name="Wang Y."/>
            <person name="Lv Z."/>
            <person name="Lu X."/>
            <person name="Zhang F."/>
            <person name="Jiang W."/>
            <person name="Ma Y."/>
            <person name="Chen M."/>
            <person name="Hao X."/>
            <person name="Li L."/>
            <person name="Tang Y."/>
            <person name="Lv G."/>
            <person name="Zhou Y."/>
            <person name="Sun X."/>
            <person name="Brodelius P.E."/>
            <person name="Rose J.K.C."/>
            <person name="Tang K."/>
        </authorList>
    </citation>
    <scope>NUCLEOTIDE SEQUENCE [LARGE SCALE GENOMIC DNA]</scope>
    <source>
        <strain evidence="9">cv. Huhao1</strain>
        <tissue evidence="8">Leaf</tissue>
    </source>
</reference>
<keyword evidence="9" id="KW-1185">Reference proteome</keyword>
<dbReference type="InterPro" id="IPR037151">
    <property type="entry name" value="AlkB-like_sf"/>
</dbReference>
<evidence type="ECO:0000313" key="9">
    <source>
        <dbReference type="Proteomes" id="UP000245207"/>
    </source>
</evidence>
<comment type="cofactor">
    <cofactor evidence="6">
        <name>Fe(2+)</name>
        <dbReference type="ChEBI" id="CHEBI:29033"/>
    </cofactor>
    <text evidence="6">Binds 1 Fe(2+) ion per subunit.</text>
</comment>